<name>A0A6J0LAY4_RAPSA</name>
<sequence length="493" mass="55494">MPVEKSLKAAEIPDEEGEEAKDQRGDRFVPEAEEDLQETRIEKKDEQGGDDEEEVKRDEADEEEVLVEEDKEDDDEDAEEEEEEKEEEDDEEEEEEDSKEKSPSSTSGDKSEFIDIDPAEIRKDVQCPICLGIIKKTRTVMECLHRFCRECIDKSMRLGNKECPACRKRCASRRSLRDDPTFDALIAALFSNIDTYEEEEFAFHEDDKARNKQIQASIAEVSQRQSEALVKRKSYGKETSASMRPQRRRRRNSRNMDVEEEAHDDDDNINGKDSSSDAEVRLRKRRKRSTGRAATLNPSSSSVANHNGNCAENNTEVGISPGLVWNPEILAWGRGGTRSNTRHGNNTTGGSGSSSSKSVRNARVNRLVECLRSSVDGSSIELDIHLKLVSVDTKCVPELPQPYLCCRPTLLVKQLREFVALQIHLKTEEVELLVTRGLGGGGEDKGTENLPVVASDSAAASKDEMQSLEDNEPLSRLKVEHHLIIAYRQKKTE</sequence>
<feature type="region of interest" description="Disordered" evidence="5">
    <location>
        <begin position="334"/>
        <end position="359"/>
    </location>
</feature>
<evidence type="ECO:0000259" key="6">
    <source>
        <dbReference type="PROSITE" id="PS50089"/>
    </source>
</evidence>
<dbReference type="InterPro" id="IPR001841">
    <property type="entry name" value="Znf_RING"/>
</dbReference>
<dbReference type="CDD" id="cd16531">
    <property type="entry name" value="RING-HC_RING1-like"/>
    <property type="match status" value="1"/>
</dbReference>
<evidence type="ECO:0000256" key="5">
    <source>
        <dbReference type="SAM" id="MobiDB-lite"/>
    </source>
</evidence>
<accession>A0A6J0LAY4</accession>
<reference evidence="7" key="1">
    <citation type="journal article" date="2019" name="Database">
        <title>The radish genome database (RadishGD): an integrated information resource for radish genomics.</title>
        <authorList>
            <person name="Yu H.J."/>
            <person name="Baek S."/>
            <person name="Lee Y.J."/>
            <person name="Cho A."/>
            <person name="Mun J.H."/>
        </authorList>
    </citation>
    <scope>NUCLEOTIDE SEQUENCE [LARGE SCALE GENOMIC DNA]</scope>
    <source>
        <strain evidence="7">cv. WK10039</strain>
    </source>
</reference>
<proteinExistence type="predicted"/>
<feature type="compositionally biased region" description="Low complexity" evidence="5">
    <location>
        <begin position="337"/>
        <end position="346"/>
    </location>
</feature>
<feature type="compositionally biased region" description="Acidic residues" evidence="5">
    <location>
        <begin position="258"/>
        <end position="268"/>
    </location>
</feature>
<evidence type="ECO:0000256" key="4">
    <source>
        <dbReference type="PROSITE-ProRule" id="PRU00175"/>
    </source>
</evidence>
<feature type="compositionally biased region" description="Basic and acidic residues" evidence="5">
    <location>
        <begin position="37"/>
        <end position="47"/>
    </location>
</feature>
<evidence type="ECO:0000256" key="2">
    <source>
        <dbReference type="ARBA" id="ARBA00022771"/>
    </source>
</evidence>
<feature type="compositionally biased region" description="Acidic residues" evidence="5">
    <location>
        <begin position="60"/>
        <end position="97"/>
    </location>
</feature>
<feature type="compositionally biased region" description="Polar residues" evidence="5">
    <location>
        <begin position="296"/>
        <end position="317"/>
    </location>
</feature>
<keyword evidence="7" id="KW-1185">Reference proteome</keyword>
<gene>
    <name evidence="8" type="primary">LOC108827990</name>
</gene>
<feature type="domain" description="RING-type" evidence="6">
    <location>
        <begin position="127"/>
        <end position="167"/>
    </location>
</feature>
<evidence type="ECO:0000256" key="1">
    <source>
        <dbReference type="ARBA" id="ARBA00022723"/>
    </source>
</evidence>
<dbReference type="PROSITE" id="PS00518">
    <property type="entry name" value="ZF_RING_1"/>
    <property type="match status" value="1"/>
</dbReference>
<dbReference type="InterPro" id="IPR044592">
    <property type="entry name" value="RING1A/B"/>
</dbReference>
<dbReference type="SUPFAM" id="SSF57850">
    <property type="entry name" value="RING/U-box"/>
    <property type="match status" value="1"/>
</dbReference>
<evidence type="ECO:0000313" key="8">
    <source>
        <dbReference type="RefSeq" id="XP_018457023.1"/>
    </source>
</evidence>
<dbReference type="SMART" id="SM00184">
    <property type="entry name" value="RING"/>
    <property type="match status" value="1"/>
</dbReference>
<dbReference type="KEGG" id="rsz:108827990"/>
<keyword evidence="1" id="KW-0479">Metal-binding</keyword>
<protein>
    <submittedName>
        <fullName evidence="8">E3 ubiquitin-protein ligase RING1a</fullName>
    </submittedName>
</protein>
<dbReference type="OrthoDB" id="337575at2759"/>
<dbReference type="Proteomes" id="UP000504610">
    <property type="component" value="Chromosome 9"/>
</dbReference>
<dbReference type="RefSeq" id="XP_018457023.1">
    <property type="nucleotide sequence ID" value="XM_018601521.2"/>
</dbReference>
<feature type="compositionally biased region" description="Basic and acidic residues" evidence="5">
    <location>
        <begin position="20"/>
        <end position="30"/>
    </location>
</feature>
<keyword evidence="2 4" id="KW-0863">Zinc-finger</keyword>
<dbReference type="PROSITE" id="PS50089">
    <property type="entry name" value="ZF_RING_2"/>
    <property type="match status" value="1"/>
</dbReference>
<feature type="region of interest" description="Disordered" evidence="5">
    <location>
        <begin position="1"/>
        <end position="114"/>
    </location>
</feature>
<evidence type="ECO:0000256" key="3">
    <source>
        <dbReference type="ARBA" id="ARBA00022833"/>
    </source>
</evidence>
<dbReference type="PANTHER" id="PTHR46537:SF7">
    <property type="entry name" value="RING-TYPE DOMAIN-CONTAINING PROTEIN"/>
    <property type="match status" value="1"/>
</dbReference>
<dbReference type="GO" id="GO:0008270">
    <property type="term" value="F:zinc ion binding"/>
    <property type="evidence" value="ECO:0007669"/>
    <property type="project" value="UniProtKB-KW"/>
</dbReference>
<reference evidence="8" key="2">
    <citation type="submission" date="2025-08" db="UniProtKB">
        <authorList>
            <consortium name="RefSeq"/>
        </authorList>
    </citation>
    <scope>IDENTIFICATION</scope>
    <source>
        <tissue evidence="8">Leaf</tissue>
    </source>
</reference>
<dbReference type="PANTHER" id="PTHR46537">
    <property type="entry name" value="OS11G0578200 PROTEIN"/>
    <property type="match status" value="1"/>
</dbReference>
<dbReference type="InterPro" id="IPR017907">
    <property type="entry name" value="Znf_RING_CS"/>
</dbReference>
<keyword evidence="3" id="KW-0862">Zinc</keyword>
<dbReference type="Pfam" id="PF13923">
    <property type="entry name" value="zf-C3HC4_2"/>
    <property type="match status" value="1"/>
</dbReference>
<dbReference type="AlphaFoldDB" id="A0A6J0LAY4"/>
<dbReference type="InterPro" id="IPR013083">
    <property type="entry name" value="Znf_RING/FYVE/PHD"/>
</dbReference>
<dbReference type="GeneID" id="108827990"/>
<feature type="region of interest" description="Disordered" evidence="5">
    <location>
        <begin position="440"/>
        <end position="474"/>
    </location>
</feature>
<organism evidence="7 8">
    <name type="scientific">Raphanus sativus</name>
    <name type="common">Radish</name>
    <name type="synonym">Raphanus raphanistrum var. sativus</name>
    <dbReference type="NCBI Taxonomy" id="3726"/>
    <lineage>
        <taxon>Eukaryota</taxon>
        <taxon>Viridiplantae</taxon>
        <taxon>Streptophyta</taxon>
        <taxon>Embryophyta</taxon>
        <taxon>Tracheophyta</taxon>
        <taxon>Spermatophyta</taxon>
        <taxon>Magnoliopsida</taxon>
        <taxon>eudicotyledons</taxon>
        <taxon>Gunneridae</taxon>
        <taxon>Pentapetalae</taxon>
        <taxon>rosids</taxon>
        <taxon>malvids</taxon>
        <taxon>Brassicales</taxon>
        <taxon>Brassicaceae</taxon>
        <taxon>Brassiceae</taxon>
        <taxon>Raphanus</taxon>
    </lineage>
</organism>
<feature type="region of interest" description="Disordered" evidence="5">
    <location>
        <begin position="220"/>
        <end position="317"/>
    </location>
</feature>
<evidence type="ECO:0000313" key="7">
    <source>
        <dbReference type="Proteomes" id="UP000504610"/>
    </source>
</evidence>
<dbReference type="Gene3D" id="3.30.40.10">
    <property type="entry name" value="Zinc/RING finger domain, C3HC4 (zinc finger)"/>
    <property type="match status" value="1"/>
</dbReference>